<evidence type="ECO:0000313" key="5">
    <source>
        <dbReference type="Proteomes" id="UP001589891"/>
    </source>
</evidence>
<feature type="domain" description="Tyr recombinase" evidence="3">
    <location>
        <begin position="1"/>
        <end position="79"/>
    </location>
</feature>
<dbReference type="InterPro" id="IPR011010">
    <property type="entry name" value="DNA_brk_join_enz"/>
</dbReference>
<dbReference type="SUPFAM" id="SSF56349">
    <property type="entry name" value="DNA breaking-rejoining enzymes"/>
    <property type="match status" value="1"/>
</dbReference>
<dbReference type="InterPro" id="IPR013762">
    <property type="entry name" value="Integrase-like_cat_sf"/>
</dbReference>
<keyword evidence="1" id="KW-0229">DNA integration</keyword>
<organism evidence="4 5">
    <name type="scientific">Azorhizophilus paspali</name>
    <name type="common">Azotobacter paspali</name>
    <dbReference type="NCBI Taxonomy" id="69963"/>
    <lineage>
        <taxon>Bacteria</taxon>
        <taxon>Pseudomonadati</taxon>
        <taxon>Pseudomonadota</taxon>
        <taxon>Gammaproteobacteria</taxon>
        <taxon>Pseudomonadales</taxon>
        <taxon>Pseudomonadaceae</taxon>
        <taxon>Azorhizophilus</taxon>
    </lineage>
</organism>
<protein>
    <submittedName>
        <fullName evidence="4">Tyrosine-type recombinase/integrase</fullName>
    </submittedName>
</protein>
<name>A0ABV6SMN9_AZOPA</name>
<gene>
    <name evidence="4" type="ORF">ACFFGX_14980</name>
</gene>
<dbReference type="PANTHER" id="PTHR30349">
    <property type="entry name" value="PHAGE INTEGRASE-RELATED"/>
    <property type="match status" value="1"/>
</dbReference>
<dbReference type="PROSITE" id="PS51898">
    <property type="entry name" value="TYR_RECOMBINASE"/>
    <property type="match status" value="1"/>
</dbReference>
<dbReference type="PANTHER" id="PTHR30349:SF64">
    <property type="entry name" value="PROPHAGE INTEGRASE INTD-RELATED"/>
    <property type="match status" value="1"/>
</dbReference>
<keyword evidence="5" id="KW-1185">Reference proteome</keyword>
<reference evidence="4 5" key="1">
    <citation type="submission" date="2024-09" db="EMBL/GenBank/DDBJ databases">
        <authorList>
            <person name="Sun Q."/>
            <person name="Mori K."/>
        </authorList>
    </citation>
    <scope>NUCLEOTIDE SEQUENCE [LARGE SCALE GENOMIC DNA]</scope>
    <source>
        <strain evidence="4 5">NCAIM B.01794</strain>
    </source>
</reference>
<dbReference type="Gene3D" id="1.10.443.10">
    <property type="entry name" value="Intergrase catalytic core"/>
    <property type="match status" value="1"/>
</dbReference>
<dbReference type="InterPro" id="IPR050090">
    <property type="entry name" value="Tyrosine_recombinase_XerCD"/>
</dbReference>
<evidence type="ECO:0000256" key="1">
    <source>
        <dbReference type="ARBA" id="ARBA00022908"/>
    </source>
</evidence>
<evidence type="ECO:0000259" key="3">
    <source>
        <dbReference type="PROSITE" id="PS51898"/>
    </source>
</evidence>
<proteinExistence type="predicted"/>
<dbReference type="InterPro" id="IPR002104">
    <property type="entry name" value="Integrase_catalytic"/>
</dbReference>
<evidence type="ECO:0000313" key="4">
    <source>
        <dbReference type="EMBL" id="MFC0710796.1"/>
    </source>
</evidence>
<dbReference type="Pfam" id="PF00589">
    <property type="entry name" value="Phage_integrase"/>
    <property type="match status" value="1"/>
</dbReference>
<dbReference type="Proteomes" id="UP001589891">
    <property type="component" value="Unassembled WGS sequence"/>
</dbReference>
<evidence type="ECO:0000256" key="2">
    <source>
        <dbReference type="ARBA" id="ARBA00023172"/>
    </source>
</evidence>
<sequence length="84" mass="9497">MIETEALARILRQPLKVRGMPRFLIKPVAPHTLRYCFATHLLECGHDIRTVQELLGHADVKTTMIYTHVLNRGGLGVLSPLDRP</sequence>
<accession>A0ABV6SMN9</accession>
<comment type="caution">
    <text evidence="4">The sequence shown here is derived from an EMBL/GenBank/DDBJ whole genome shotgun (WGS) entry which is preliminary data.</text>
</comment>
<keyword evidence="2" id="KW-0233">DNA recombination</keyword>
<dbReference type="RefSeq" id="WP_376947240.1">
    <property type="nucleotide sequence ID" value="NZ_CP171449.1"/>
</dbReference>
<dbReference type="EMBL" id="JBHLSS010000098">
    <property type="protein sequence ID" value="MFC0710796.1"/>
    <property type="molecule type" value="Genomic_DNA"/>
</dbReference>